<comment type="caution">
    <text evidence="2">The sequence shown here is derived from an EMBL/GenBank/DDBJ whole genome shotgun (WGS) entry which is preliminary data.</text>
</comment>
<dbReference type="PANTHER" id="PTHR38030">
    <property type="entry name" value="PROTOPORPHYRINOGEN IX DEHYDROGENASE [MENAQUINONE]"/>
    <property type="match status" value="1"/>
</dbReference>
<dbReference type="InterPro" id="IPR052200">
    <property type="entry name" value="Protoporphyrinogen_IX_DH"/>
</dbReference>
<dbReference type="Proteomes" id="UP000719942">
    <property type="component" value="Unassembled WGS sequence"/>
</dbReference>
<dbReference type="InterPro" id="IPR008254">
    <property type="entry name" value="Flavodoxin/NO_synth"/>
</dbReference>
<sequence length="148" mass="15480">MKKCLIVYDSYHHGNTEKIASAMAGASGAELCKASEVKDKNLSEYEIVGFGAGIDKGKHYSGLLNAVEGLSLSGKTVFAFSTSGRGGTGSHGALHKLLEKRGAVIAGDFGCKGFDTYGPLALIGGISKGHPNDKDLEDAKNFVLKMVK</sequence>
<gene>
    <name evidence="2" type="ORF">J5W02_01495</name>
</gene>
<accession>A0ABS7DJJ6</accession>
<feature type="domain" description="Flavodoxin-like" evidence="1">
    <location>
        <begin position="5"/>
        <end position="113"/>
    </location>
</feature>
<protein>
    <submittedName>
        <fullName evidence="2">Flavodoxin</fullName>
    </submittedName>
</protein>
<dbReference type="EMBL" id="JAGFNZ010000001">
    <property type="protein sequence ID" value="MBW7571474.1"/>
    <property type="molecule type" value="Genomic_DNA"/>
</dbReference>
<dbReference type="Gene3D" id="3.40.50.360">
    <property type="match status" value="1"/>
</dbReference>
<organism evidence="2 3">
    <name type="scientific">Caproiciproducens faecalis</name>
    <dbReference type="NCBI Taxonomy" id="2820301"/>
    <lineage>
        <taxon>Bacteria</taxon>
        <taxon>Bacillati</taxon>
        <taxon>Bacillota</taxon>
        <taxon>Clostridia</taxon>
        <taxon>Eubacteriales</taxon>
        <taxon>Acutalibacteraceae</taxon>
        <taxon>Caproiciproducens</taxon>
    </lineage>
</organism>
<dbReference type="InterPro" id="IPR029039">
    <property type="entry name" value="Flavoprotein-like_sf"/>
</dbReference>
<dbReference type="Pfam" id="PF12641">
    <property type="entry name" value="Flavodoxin_3"/>
    <property type="match status" value="1"/>
</dbReference>
<keyword evidence="3" id="KW-1185">Reference proteome</keyword>
<dbReference type="SUPFAM" id="SSF52218">
    <property type="entry name" value="Flavoproteins"/>
    <property type="match status" value="1"/>
</dbReference>
<reference evidence="2 3" key="1">
    <citation type="submission" date="2021-03" db="EMBL/GenBank/DDBJ databases">
        <title>Caproiciproducens sp. nov. isolated from feces of cow.</title>
        <authorList>
            <person name="Choi J.-Y."/>
        </authorList>
    </citation>
    <scope>NUCLEOTIDE SEQUENCE [LARGE SCALE GENOMIC DNA]</scope>
    <source>
        <strain evidence="2 3">AGMB10547</strain>
    </source>
</reference>
<evidence type="ECO:0000313" key="2">
    <source>
        <dbReference type="EMBL" id="MBW7571474.1"/>
    </source>
</evidence>
<evidence type="ECO:0000313" key="3">
    <source>
        <dbReference type="Proteomes" id="UP000719942"/>
    </source>
</evidence>
<dbReference type="RefSeq" id="WP_219963884.1">
    <property type="nucleotide sequence ID" value="NZ_JAGFNZ010000001.1"/>
</dbReference>
<proteinExistence type="predicted"/>
<evidence type="ECO:0000259" key="1">
    <source>
        <dbReference type="Pfam" id="PF12641"/>
    </source>
</evidence>
<dbReference type="PANTHER" id="PTHR38030:SF2">
    <property type="entry name" value="PROTOPORPHYRINOGEN IX DEHYDROGENASE [QUINONE]"/>
    <property type="match status" value="1"/>
</dbReference>
<name>A0ABS7DJJ6_9FIRM</name>